<proteinExistence type="predicted"/>
<protein>
    <submittedName>
        <fullName evidence="2">Uncharacterized protein</fullName>
    </submittedName>
</protein>
<dbReference type="InterPro" id="IPR043444">
    <property type="entry name" value="TESPA1-like"/>
</dbReference>
<organism evidence="2 3">
    <name type="scientific">Albula goreensis</name>
    <dbReference type="NCBI Taxonomy" id="1534307"/>
    <lineage>
        <taxon>Eukaryota</taxon>
        <taxon>Metazoa</taxon>
        <taxon>Chordata</taxon>
        <taxon>Craniata</taxon>
        <taxon>Vertebrata</taxon>
        <taxon>Euteleostomi</taxon>
        <taxon>Actinopterygii</taxon>
        <taxon>Neopterygii</taxon>
        <taxon>Teleostei</taxon>
        <taxon>Albuliformes</taxon>
        <taxon>Albulidae</taxon>
        <taxon>Albula</taxon>
    </lineage>
</organism>
<dbReference type="AlphaFoldDB" id="A0A8T3DV71"/>
<reference evidence="2" key="1">
    <citation type="submission" date="2021-01" db="EMBL/GenBank/DDBJ databases">
        <authorList>
            <person name="Zahm M."/>
            <person name="Roques C."/>
            <person name="Cabau C."/>
            <person name="Klopp C."/>
            <person name="Donnadieu C."/>
            <person name="Jouanno E."/>
            <person name="Lampietro C."/>
            <person name="Louis A."/>
            <person name="Herpin A."/>
            <person name="Echchiki A."/>
            <person name="Berthelot C."/>
            <person name="Parey E."/>
            <person name="Roest-Crollius H."/>
            <person name="Braasch I."/>
            <person name="Postlethwait J."/>
            <person name="Bobe J."/>
            <person name="Montfort J."/>
            <person name="Bouchez O."/>
            <person name="Begum T."/>
            <person name="Mejri S."/>
            <person name="Adams A."/>
            <person name="Chen W.-J."/>
            <person name="Guiguen Y."/>
        </authorList>
    </citation>
    <scope>NUCLEOTIDE SEQUENCE</scope>
    <source>
        <tissue evidence="2">Blood</tissue>
    </source>
</reference>
<evidence type="ECO:0000313" key="2">
    <source>
        <dbReference type="EMBL" id="KAI1898165.1"/>
    </source>
</evidence>
<feature type="compositionally biased region" description="Polar residues" evidence="1">
    <location>
        <begin position="47"/>
        <end position="79"/>
    </location>
</feature>
<feature type="compositionally biased region" description="Basic and acidic residues" evidence="1">
    <location>
        <begin position="80"/>
        <end position="95"/>
    </location>
</feature>
<feature type="compositionally biased region" description="Polar residues" evidence="1">
    <location>
        <begin position="403"/>
        <end position="416"/>
    </location>
</feature>
<evidence type="ECO:0000313" key="3">
    <source>
        <dbReference type="Proteomes" id="UP000829720"/>
    </source>
</evidence>
<keyword evidence="3" id="KW-1185">Reference proteome</keyword>
<evidence type="ECO:0000256" key="1">
    <source>
        <dbReference type="SAM" id="MobiDB-lite"/>
    </source>
</evidence>
<accession>A0A8T3DV71</accession>
<feature type="compositionally biased region" description="Polar residues" evidence="1">
    <location>
        <begin position="216"/>
        <end position="226"/>
    </location>
</feature>
<name>A0A8T3DV71_9TELE</name>
<feature type="region of interest" description="Disordered" evidence="1">
    <location>
        <begin position="1"/>
        <end position="259"/>
    </location>
</feature>
<feature type="region of interest" description="Disordered" evidence="1">
    <location>
        <begin position="322"/>
        <end position="348"/>
    </location>
</feature>
<sequence length="585" mass="61979">MEEVQSNEGEGLPGTSSTSRDGNEPLLRTASQHSDSSGFAEDPSADASANSLKVQESSDSCDSETTVTSNVGEQNTPVTQDHHALHKTPEEKKGVSDTTQNGAGTLDQPTEREPQPGGESQTAAVTDSTEVLNMAAESRNPRNDEPSKDEEEEEEVEFPQYTPHQIPHPAPKEMCAHEHGEPSSNEVPGSPAEPRDPAEVSPALGPGSEGTGDSGSGPTLSQSRVTRTWVKPHDLQRGRGKYPLRRSRSLPTSLLSPSRVVSSVKIQLRSGSPRHCTPTSFSYRYTPEEEEEDAVRSIVEEEEEEEEQLSCRSTLIIKRPLQERDAPDPLRGVEDVPPSRMPPYPLHLPRHLTQSSCSLHSAPPDWPERGLCEQSRSWSTCSMPALPPHSAPYGSPGPHPNSAPYSSAFSHPNSAPTVLPSAIPTAPPTVLPSATPTAPPTVLLSATPTVPHTVPSSATPTMPLSPLPSATPTAPPTVPPLATPTVLLSPFPLATPTMPLSPLPSATPTAPPTAHPTAIPTVPLMASPTAPPTCMECLRVTAALTAPHMALLLACQTTTPPTHTSSAQCQPHSAPCSPHQVLRCS</sequence>
<dbReference type="OrthoDB" id="1924287at2759"/>
<feature type="compositionally biased region" description="Low complexity" evidence="1">
    <location>
        <begin position="249"/>
        <end position="259"/>
    </location>
</feature>
<feature type="region of interest" description="Disordered" evidence="1">
    <location>
        <begin position="392"/>
        <end position="421"/>
    </location>
</feature>
<feature type="compositionally biased region" description="Polar residues" evidence="1">
    <location>
        <begin position="1"/>
        <end position="20"/>
    </location>
</feature>
<dbReference type="EMBL" id="JAERUA010000006">
    <property type="protein sequence ID" value="KAI1898165.1"/>
    <property type="molecule type" value="Genomic_DNA"/>
</dbReference>
<feature type="compositionally biased region" description="Polar residues" evidence="1">
    <location>
        <begin position="118"/>
        <end position="131"/>
    </location>
</feature>
<feature type="compositionally biased region" description="Basic and acidic residues" evidence="1">
    <location>
        <begin position="322"/>
        <end position="334"/>
    </location>
</feature>
<feature type="compositionally biased region" description="Acidic residues" evidence="1">
    <location>
        <begin position="147"/>
        <end position="157"/>
    </location>
</feature>
<dbReference type="Proteomes" id="UP000829720">
    <property type="component" value="Unassembled WGS sequence"/>
</dbReference>
<dbReference type="PANTHER" id="PTHR17469">
    <property type="entry name" value="SPERM SPECIFIC ANTIGEN 2-RELATED"/>
    <property type="match status" value="1"/>
</dbReference>
<feature type="compositionally biased region" description="Basic and acidic residues" evidence="1">
    <location>
        <begin position="170"/>
        <end position="181"/>
    </location>
</feature>
<dbReference type="PANTHER" id="PTHR17469:SF11">
    <property type="entry name" value="PROTEIN ITPRID2"/>
    <property type="match status" value="1"/>
</dbReference>
<comment type="caution">
    <text evidence="2">The sequence shown here is derived from an EMBL/GenBank/DDBJ whole genome shotgun (WGS) entry which is preliminary data.</text>
</comment>
<feature type="compositionally biased region" description="Basic residues" evidence="1">
    <location>
        <begin position="238"/>
        <end position="248"/>
    </location>
</feature>
<feature type="compositionally biased region" description="Pro residues" evidence="1">
    <location>
        <begin position="392"/>
        <end position="401"/>
    </location>
</feature>
<gene>
    <name evidence="2" type="ORF">AGOR_G00069540</name>
</gene>